<evidence type="ECO:0000256" key="2">
    <source>
        <dbReference type="ARBA" id="ARBA00022475"/>
    </source>
</evidence>
<evidence type="ECO:0000256" key="3">
    <source>
        <dbReference type="ARBA" id="ARBA00022679"/>
    </source>
</evidence>
<evidence type="ECO:0000256" key="8">
    <source>
        <dbReference type="ARBA" id="ARBA00023136"/>
    </source>
</evidence>
<sequence>MEEERQRIRRDLHDDLGPRLAGIRLRLLTVADQLDEYPAARQLIQEAAAEIVQLTEEMRRVVEGLPPEALDRWSLGEALRRLVVRVNGLGADVTADVPDVRLDLSATTERALYRIAEEGLTNALRHADAHHVRLRLLVEERDVILEMADDGVGLRRARKGGIGLTSMRLRAEEANGYCVVVPARPQPGTLVRAVLPRRAA</sequence>
<evidence type="ECO:0000259" key="10">
    <source>
        <dbReference type="SMART" id="SM00387"/>
    </source>
</evidence>
<keyword evidence="12" id="KW-1185">Reference proteome</keyword>
<dbReference type="GO" id="GO:0016301">
    <property type="term" value="F:kinase activity"/>
    <property type="evidence" value="ECO:0007669"/>
    <property type="project" value="UniProtKB-KW"/>
</dbReference>
<comment type="caution">
    <text evidence="11">The sequence shown here is derived from an EMBL/GenBank/DDBJ whole genome shotgun (WGS) entry which is preliminary data.</text>
</comment>
<evidence type="ECO:0000256" key="4">
    <source>
        <dbReference type="ARBA" id="ARBA00022692"/>
    </source>
</evidence>
<dbReference type="InterPro" id="IPR003594">
    <property type="entry name" value="HATPase_dom"/>
</dbReference>
<dbReference type="PANTHER" id="PTHR24421">
    <property type="entry name" value="NITRATE/NITRITE SENSOR PROTEIN NARX-RELATED"/>
    <property type="match status" value="1"/>
</dbReference>
<evidence type="ECO:0000256" key="7">
    <source>
        <dbReference type="ARBA" id="ARBA00023012"/>
    </source>
</evidence>
<keyword evidence="5 11" id="KW-0418">Kinase</keyword>
<accession>A0ABW7Z9H1</accession>
<evidence type="ECO:0000256" key="5">
    <source>
        <dbReference type="ARBA" id="ARBA00022777"/>
    </source>
</evidence>
<keyword evidence="9" id="KW-0175">Coiled coil</keyword>
<keyword evidence="2" id="KW-1003">Cell membrane</keyword>
<reference evidence="11 12" key="1">
    <citation type="submission" date="2024-10" db="EMBL/GenBank/DDBJ databases">
        <title>The Natural Products Discovery Center: Release of the First 8490 Sequenced Strains for Exploring Actinobacteria Biosynthetic Diversity.</title>
        <authorList>
            <person name="Kalkreuter E."/>
            <person name="Kautsar S.A."/>
            <person name="Yang D."/>
            <person name="Bader C.D."/>
            <person name="Teijaro C.N."/>
            <person name="Fluegel L."/>
            <person name="Davis C.M."/>
            <person name="Simpson J.R."/>
            <person name="Lauterbach L."/>
            <person name="Steele A.D."/>
            <person name="Gui C."/>
            <person name="Meng S."/>
            <person name="Li G."/>
            <person name="Viehrig K."/>
            <person name="Ye F."/>
            <person name="Su P."/>
            <person name="Kiefer A.F."/>
            <person name="Nichols A."/>
            <person name="Cepeda A.J."/>
            <person name="Yan W."/>
            <person name="Fan B."/>
            <person name="Jiang Y."/>
            <person name="Adhikari A."/>
            <person name="Zheng C.-J."/>
            <person name="Schuster L."/>
            <person name="Cowan T.M."/>
            <person name="Smanski M.J."/>
            <person name="Chevrette M.G."/>
            <person name="De Carvalho L.P.S."/>
            <person name="Shen B."/>
        </authorList>
    </citation>
    <scope>NUCLEOTIDE SEQUENCE [LARGE SCALE GENOMIC DNA]</scope>
    <source>
        <strain evidence="11 12">NPDC050545</strain>
    </source>
</reference>
<dbReference type="InterPro" id="IPR011712">
    <property type="entry name" value="Sig_transdc_His_kin_sub3_dim/P"/>
</dbReference>
<keyword evidence="7" id="KW-0902">Two-component regulatory system</keyword>
<feature type="coiled-coil region" evidence="9">
    <location>
        <begin position="37"/>
        <end position="64"/>
    </location>
</feature>
<name>A0ABW7Z9H1_9ACTN</name>
<comment type="subcellular location">
    <subcellularLocation>
        <location evidence="1">Cell membrane</location>
        <topology evidence="1">Multi-pass membrane protein</topology>
    </subcellularLocation>
</comment>
<evidence type="ECO:0000313" key="12">
    <source>
        <dbReference type="Proteomes" id="UP001612741"/>
    </source>
</evidence>
<dbReference type="Gene3D" id="3.30.565.10">
    <property type="entry name" value="Histidine kinase-like ATPase, C-terminal domain"/>
    <property type="match status" value="1"/>
</dbReference>
<keyword evidence="8" id="KW-0472">Membrane</keyword>
<dbReference type="CDD" id="cd16917">
    <property type="entry name" value="HATPase_UhpB-NarQ-NarX-like"/>
    <property type="match status" value="1"/>
</dbReference>
<keyword evidence="4" id="KW-0812">Transmembrane</keyword>
<feature type="domain" description="Histidine kinase/HSP90-like ATPase" evidence="10">
    <location>
        <begin position="107"/>
        <end position="199"/>
    </location>
</feature>
<dbReference type="PANTHER" id="PTHR24421:SF37">
    <property type="entry name" value="SENSOR HISTIDINE KINASE NARS"/>
    <property type="match status" value="1"/>
</dbReference>
<dbReference type="Pfam" id="PF07730">
    <property type="entry name" value="HisKA_3"/>
    <property type="match status" value="1"/>
</dbReference>
<dbReference type="InterPro" id="IPR036890">
    <property type="entry name" value="HATPase_C_sf"/>
</dbReference>
<dbReference type="RefSeq" id="WP_397090671.1">
    <property type="nucleotide sequence ID" value="NZ_JBITGY010000016.1"/>
</dbReference>
<dbReference type="SMART" id="SM00387">
    <property type="entry name" value="HATPase_c"/>
    <property type="match status" value="1"/>
</dbReference>
<dbReference type="EMBL" id="JBITGY010000016">
    <property type="protein sequence ID" value="MFI6504778.1"/>
    <property type="molecule type" value="Genomic_DNA"/>
</dbReference>
<proteinExistence type="predicted"/>
<evidence type="ECO:0000256" key="1">
    <source>
        <dbReference type="ARBA" id="ARBA00004651"/>
    </source>
</evidence>
<keyword evidence="3" id="KW-0808">Transferase</keyword>
<dbReference type="Gene3D" id="1.20.5.1930">
    <property type="match status" value="1"/>
</dbReference>
<dbReference type="SUPFAM" id="SSF55874">
    <property type="entry name" value="ATPase domain of HSP90 chaperone/DNA topoisomerase II/histidine kinase"/>
    <property type="match status" value="1"/>
</dbReference>
<dbReference type="InterPro" id="IPR050482">
    <property type="entry name" value="Sensor_HK_TwoCompSys"/>
</dbReference>
<protein>
    <submittedName>
        <fullName evidence="11">Sensor histidine kinase</fullName>
    </submittedName>
</protein>
<evidence type="ECO:0000313" key="11">
    <source>
        <dbReference type="EMBL" id="MFI6504778.1"/>
    </source>
</evidence>
<dbReference type="Pfam" id="PF02518">
    <property type="entry name" value="HATPase_c"/>
    <property type="match status" value="1"/>
</dbReference>
<gene>
    <name evidence="11" type="ORF">ACIBG2_45845</name>
</gene>
<evidence type="ECO:0000256" key="6">
    <source>
        <dbReference type="ARBA" id="ARBA00022989"/>
    </source>
</evidence>
<keyword evidence="6" id="KW-1133">Transmembrane helix</keyword>
<organism evidence="11 12">
    <name type="scientific">Nonomuraea typhae</name>
    <dbReference type="NCBI Taxonomy" id="2603600"/>
    <lineage>
        <taxon>Bacteria</taxon>
        <taxon>Bacillati</taxon>
        <taxon>Actinomycetota</taxon>
        <taxon>Actinomycetes</taxon>
        <taxon>Streptosporangiales</taxon>
        <taxon>Streptosporangiaceae</taxon>
        <taxon>Nonomuraea</taxon>
    </lineage>
</organism>
<dbReference type="Proteomes" id="UP001612741">
    <property type="component" value="Unassembled WGS sequence"/>
</dbReference>
<evidence type="ECO:0000256" key="9">
    <source>
        <dbReference type="SAM" id="Coils"/>
    </source>
</evidence>